<reference evidence="6" key="1">
    <citation type="submission" date="2021-03" db="EMBL/GenBank/DDBJ databases">
        <authorList>
            <person name="Tagirdzhanova G."/>
        </authorList>
    </citation>
    <scope>NUCLEOTIDE SEQUENCE</scope>
</reference>
<keyword evidence="7" id="KW-1185">Reference proteome</keyword>
<dbReference type="CDD" id="cd14008">
    <property type="entry name" value="STKc_LKB1_CaMKK"/>
    <property type="match status" value="1"/>
</dbReference>
<feature type="domain" description="Protein kinase" evidence="5">
    <location>
        <begin position="88"/>
        <end position="389"/>
    </location>
</feature>
<feature type="compositionally biased region" description="Basic and acidic residues" evidence="4">
    <location>
        <begin position="782"/>
        <end position="794"/>
    </location>
</feature>
<evidence type="ECO:0000256" key="3">
    <source>
        <dbReference type="PROSITE-ProRule" id="PRU10141"/>
    </source>
</evidence>
<dbReference type="PROSITE" id="PS00107">
    <property type="entry name" value="PROTEIN_KINASE_ATP"/>
    <property type="match status" value="1"/>
</dbReference>
<feature type="binding site" evidence="3">
    <location>
        <position position="116"/>
    </location>
    <ligand>
        <name>ATP</name>
        <dbReference type="ChEBI" id="CHEBI:30616"/>
    </ligand>
</feature>
<feature type="region of interest" description="Disordered" evidence="4">
    <location>
        <begin position="126"/>
        <end position="163"/>
    </location>
</feature>
<feature type="region of interest" description="Disordered" evidence="4">
    <location>
        <begin position="724"/>
        <end position="850"/>
    </location>
</feature>
<feature type="region of interest" description="Disordered" evidence="4">
    <location>
        <begin position="672"/>
        <end position="711"/>
    </location>
</feature>
<organism evidence="6 7">
    <name type="scientific">Gomphillus americanus</name>
    <dbReference type="NCBI Taxonomy" id="1940652"/>
    <lineage>
        <taxon>Eukaryota</taxon>
        <taxon>Fungi</taxon>
        <taxon>Dikarya</taxon>
        <taxon>Ascomycota</taxon>
        <taxon>Pezizomycotina</taxon>
        <taxon>Lecanoromycetes</taxon>
        <taxon>OSLEUM clade</taxon>
        <taxon>Ostropomycetidae</taxon>
        <taxon>Ostropales</taxon>
        <taxon>Graphidaceae</taxon>
        <taxon>Gomphilloideae</taxon>
        <taxon>Gomphillus</taxon>
    </lineage>
</organism>
<feature type="compositionally biased region" description="Basic and acidic residues" evidence="4">
    <location>
        <begin position="672"/>
        <end position="695"/>
    </location>
</feature>
<dbReference type="GO" id="GO:0005524">
    <property type="term" value="F:ATP binding"/>
    <property type="evidence" value="ECO:0007669"/>
    <property type="project" value="UniProtKB-UniRule"/>
</dbReference>
<evidence type="ECO:0000256" key="2">
    <source>
        <dbReference type="ARBA" id="ARBA00022840"/>
    </source>
</evidence>
<protein>
    <recommendedName>
        <fullName evidence="5">Protein kinase domain-containing protein</fullName>
    </recommendedName>
</protein>
<proteinExistence type="predicted"/>
<evidence type="ECO:0000313" key="6">
    <source>
        <dbReference type="EMBL" id="CAF9912825.1"/>
    </source>
</evidence>
<feature type="region of interest" description="Disordered" evidence="4">
    <location>
        <begin position="1"/>
        <end position="65"/>
    </location>
</feature>
<dbReference type="PROSITE" id="PS00108">
    <property type="entry name" value="PROTEIN_KINASE_ST"/>
    <property type="match status" value="1"/>
</dbReference>
<evidence type="ECO:0000259" key="5">
    <source>
        <dbReference type="PROSITE" id="PS50011"/>
    </source>
</evidence>
<dbReference type="SMART" id="SM00220">
    <property type="entry name" value="S_TKc"/>
    <property type="match status" value="1"/>
</dbReference>
<dbReference type="PANTHER" id="PTHR24346">
    <property type="entry name" value="MAP/MICROTUBULE AFFINITY-REGULATING KINASE"/>
    <property type="match status" value="1"/>
</dbReference>
<evidence type="ECO:0000256" key="1">
    <source>
        <dbReference type="ARBA" id="ARBA00022741"/>
    </source>
</evidence>
<feature type="compositionally biased region" description="Polar residues" evidence="4">
    <location>
        <begin position="767"/>
        <end position="776"/>
    </location>
</feature>
<dbReference type="FunFam" id="1.10.510.10:FF:000995">
    <property type="entry name" value="BcCMK3, calcium/calmodulin-dependent protein kinase"/>
    <property type="match status" value="1"/>
</dbReference>
<dbReference type="GO" id="GO:0005737">
    <property type="term" value="C:cytoplasm"/>
    <property type="evidence" value="ECO:0007669"/>
    <property type="project" value="TreeGrafter"/>
</dbReference>
<dbReference type="OrthoDB" id="68483at2759"/>
<dbReference type="GO" id="GO:0004683">
    <property type="term" value="F:calcium/calmodulin-dependent protein kinase activity"/>
    <property type="evidence" value="ECO:0007669"/>
    <property type="project" value="TreeGrafter"/>
</dbReference>
<dbReference type="InterPro" id="IPR011009">
    <property type="entry name" value="Kinase-like_dom_sf"/>
</dbReference>
<accession>A0A8H3EWA0</accession>
<dbReference type="GO" id="GO:0035556">
    <property type="term" value="P:intracellular signal transduction"/>
    <property type="evidence" value="ECO:0007669"/>
    <property type="project" value="TreeGrafter"/>
</dbReference>
<sequence length="850" mass="95106">MAESPDSQGPPLSKTSTRNSLLDVPNMDAAPSRPPNVTHVSTPSYESPLRHHRRQPSTPRKVKETLHARSEYTNSEDDGAAIRRINQYTIKQEVGRGSFGAVHLAVDQYGNEFAVKEFSKSRLRRRAKSNVLRRPGARSPAGQLAAGGINSPPHRRNASDIHDDEEAGNPLFLIREEIAIMKKLNHPNLVSLLEVLDDPTEDSLYMVLEMCKKGVVMKVGMHEPAEPYEPERCRTWFRDLILGIEYLHAQGVVHRDIKPDNLLLTEDDTMKIVDFGVSEMFERDSDFMTTKSAGSPAFLPPELCVLNHGQISGKAADIWSIGVTLYCLYFGRVPFEKINPLELAESIREEQADIAHHLDDDLKDLFRRILEKDPNKRIQMAELRVHPWVTRQGSDPLLSSEDNIADLVLPPTEEEMNRAITTNMSNLLVVVKAVRKFKQLISRRRPEILESILGQQLRIVLPPEPIDSAKTLRVPIHRSQTSDIDERRPIEQALVREGVHRRIDADKLDKPLTSRDDAAVLGRGVIKPVTTELHISEAAEDGESNDLLKQSAHPLDHISHLDGVEDFHGKGQAHDPLSEEFRFLAVGPAAGQYPRTPRDSPPIVSESPSAAEENIYDAAYHEEVERIRKNSSNATLYMTRRVEDTHKYKDDQNMLGIGEDKLMQGIHGLIAKAKDARKQHEEEDSDDKKVPKDSGLKSLIQGGASPEGIKKLKQAAVEDFRNNYQDQESSSIKASAKKLAQAAIQDIKDVPQNIPSHSKTRTDQKDTTSGSSSVKSTIKDLISQHREQKNKPTEQEDPDKDGSSMAYFKAAVKDIKQTNLTNKAQKKKKKDADNTMPGLEAIADASTRKL</sequence>
<gene>
    <name evidence="6" type="ORF">GOMPHAMPRED_007780</name>
</gene>
<dbReference type="InterPro" id="IPR017441">
    <property type="entry name" value="Protein_kinase_ATP_BS"/>
</dbReference>
<name>A0A8H3EWA0_9LECA</name>
<feature type="compositionally biased region" description="Low complexity" evidence="4">
    <location>
        <begin position="729"/>
        <end position="745"/>
    </location>
</feature>
<dbReference type="InterPro" id="IPR008271">
    <property type="entry name" value="Ser/Thr_kinase_AS"/>
</dbReference>
<dbReference type="GO" id="GO:0005516">
    <property type="term" value="F:calmodulin binding"/>
    <property type="evidence" value="ECO:0007669"/>
    <property type="project" value="TreeGrafter"/>
</dbReference>
<dbReference type="SUPFAM" id="SSF56112">
    <property type="entry name" value="Protein kinase-like (PK-like)"/>
    <property type="match status" value="1"/>
</dbReference>
<keyword evidence="2 3" id="KW-0067">ATP-binding</keyword>
<evidence type="ECO:0000313" key="7">
    <source>
        <dbReference type="Proteomes" id="UP000664169"/>
    </source>
</evidence>
<evidence type="ECO:0000256" key="4">
    <source>
        <dbReference type="SAM" id="MobiDB-lite"/>
    </source>
</evidence>
<dbReference type="EMBL" id="CAJPDQ010000007">
    <property type="protein sequence ID" value="CAF9912825.1"/>
    <property type="molecule type" value="Genomic_DNA"/>
</dbReference>
<dbReference type="Proteomes" id="UP000664169">
    <property type="component" value="Unassembled WGS sequence"/>
</dbReference>
<dbReference type="InterPro" id="IPR000719">
    <property type="entry name" value="Prot_kinase_dom"/>
</dbReference>
<dbReference type="AlphaFoldDB" id="A0A8H3EWA0"/>
<dbReference type="Pfam" id="PF00069">
    <property type="entry name" value="Pkinase"/>
    <property type="match status" value="1"/>
</dbReference>
<comment type="caution">
    <text evidence="6">The sequence shown here is derived from an EMBL/GenBank/DDBJ whole genome shotgun (WGS) entry which is preliminary data.</text>
</comment>
<dbReference type="FunFam" id="3.30.200.20:FF:000447">
    <property type="entry name" value="Calcium/calmodulin dependent protein kinase"/>
    <property type="match status" value="1"/>
</dbReference>
<keyword evidence="1 3" id="KW-0547">Nucleotide-binding</keyword>
<dbReference type="Gene3D" id="1.10.510.10">
    <property type="entry name" value="Transferase(Phosphotransferase) domain 1"/>
    <property type="match status" value="1"/>
</dbReference>
<dbReference type="PANTHER" id="PTHR24346:SF77">
    <property type="entry name" value="SERINE THREONINE PROTEIN KINASE"/>
    <property type="match status" value="1"/>
</dbReference>
<dbReference type="Gene3D" id="3.30.200.20">
    <property type="entry name" value="Phosphorylase Kinase, domain 1"/>
    <property type="match status" value="1"/>
</dbReference>
<dbReference type="PROSITE" id="PS50011">
    <property type="entry name" value="PROTEIN_KINASE_DOM"/>
    <property type="match status" value="1"/>
</dbReference>